<gene>
    <name evidence="2" type="ORF">SPAPADRAFT_62756</name>
</gene>
<dbReference type="OrthoDB" id="3251668at2759"/>
<name>G3AT95_SPAPN</name>
<dbReference type="KEGG" id="spaa:SPAPADRAFT_62756"/>
<keyword evidence="3" id="KW-1185">Reference proteome</keyword>
<dbReference type="RefSeq" id="XP_007376891.1">
    <property type="nucleotide sequence ID" value="XM_007376829.1"/>
</dbReference>
<dbReference type="InParanoid" id="G3AT95"/>
<dbReference type="EMBL" id="GL996504">
    <property type="protein sequence ID" value="EGW30858.1"/>
    <property type="molecule type" value="Genomic_DNA"/>
</dbReference>
<organism evidence="3">
    <name type="scientific">Spathaspora passalidarum (strain NRRL Y-27907 / 11-Y1)</name>
    <dbReference type="NCBI Taxonomy" id="619300"/>
    <lineage>
        <taxon>Eukaryota</taxon>
        <taxon>Fungi</taxon>
        <taxon>Dikarya</taxon>
        <taxon>Ascomycota</taxon>
        <taxon>Saccharomycotina</taxon>
        <taxon>Pichiomycetes</taxon>
        <taxon>Debaryomycetaceae</taxon>
        <taxon>Spathaspora</taxon>
    </lineage>
</organism>
<dbReference type="eggNOG" id="ENOG502RX7Y">
    <property type="taxonomic scope" value="Eukaryota"/>
</dbReference>
<sequence length="99" mass="11200">MSPSDDSSYDRSLDSNESTAPVKKKYTRRRLLPRSKNGCWILCASCFKFGIECDYNPVKPDYVTDKNLRKQKLIDITTTRKKQASICGGTKSKKSKSAN</sequence>
<dbReference type="HOGENOM" id="CLU_2321829_0_0_1"/>
<accession>G3AT95</accession>
<dbReference type="AlphaFoldDB" id="G3AT95"/>
<evidence type="ECO:0000313" key="3">
    <source>
        <dbReference type="Proteomes" id="UP000000709"/>
    </source>
</evidence>
<dbReference type="STRING" id="619300.G3AT95"/>
<protein>
    <submittedName>
        <fullName evidence="2">Uncharacterized protein</fullName>
    </submittedName>
</protein>
<evidence type="ECO:0000256" key="1">
    <source>
        <dbReference type="SAM" id="MobiDB-lite"/>
    </source>
</evidence>
<feature type="region of interest" description="Disordered" evidence="1">
    <location>
        <begin position="1"/>
        <end position="27"/>
    </location>
</feature>
<proteinExistence type="predicted"/>
<dbReference type="GeneID" id="18874452"/>
<dbReference type="Proteomes" id="UP000000709">
    <property type="component" value="Unassembled WGS sequence"/>
</dbReference>
<evidence type="ECO:0000313" key="2">
    <source>
        <dbReference type="EMBL" id="EGW30858.1"/>
    </source>
</evidence>
<reference evidence="2 3" key="1">
    <citation type="journal article" date="2011" name="Proc. Natl. Acad. Sci. U.S.A.">
        <title>Comparative genomics of xylose-fermenting fungi for enhanced biofuel production.</title>
        <authorList>
            <person name="Wohlbach D.J."/>
            <person name="Kuo A."/>
            <person name="Sato T.K."/>
            <person name="Potts K.M."/>
            <person name="Salamov A.A."/>
            <person name="LaButti K.M."/>
            <person name="Sun H."/>
            <person name="Clum A."/>
            <person name="Pangilinan J.L."/>
            <person name="Lindquist E.A."/>
            <person name="Lucas S."/>
            <person name="Lapidus A."/>
            <person name="Jin M."/>
            <person name="Gunawan C."/>
            <person name="Balan V."/>
            <person name="Dale B.E."/>
            <person name="Jeffries T.W."/>
            <person name="Zinkel R."/>
            <person name="Barry K.W."/>
            <person name="Grigoriev I.V."/>
            <person name="Gasch A.P."/>
        </authorList>
    </citation>
    <scope>NUCLEOTIDE SEQUENCE [LARGE SCALE GENOMIC DNA]</scope>
    <source>
        <strain evidence="3">NRRL Y-27907 / 11-Y1</strain>
    </source>
</reference>